<accession>A0A0E9S1I2</accession>
<dbReference type="AlphaFoldDB" id="A0A0E9S1I2"/>
<organism evidence="1">
    <name type="scientific">Anguilla anguilla</name>
    <name type="common">European freshwater eel</name>
    <name type="synonym">Muraena anguilla</name>
    <dbReference type="NCBI Taxonomy" id="7936"/>
    <lineage>
        <taxon>Eukaryota</taxon>
        <taxon>Metazoa</taxon>
        <taxon>Chordata</taxon>
        <taxon>Craniata</taxon>
        <taxon>Vertebrata</taxon>
        <taxon>Euteleostomi</taxon>
        <taxon>Actinopterygii</taxon>
        <taxon>Neopterygii</taxon>
        <taxon>Teleostei</taxon>
        <taxon>Anguilliformes</taxon>
        <taxon>Anguillidae</taxon>
        <taxon>Anguilla</taxon>
    </lineage>
</organism>
<protein>
    <submittedName>
        <fullName evidence="1">Uncharacterized protein</fullName>
    </submittedName>
</protein>
<name>A0A0E9S1I2_ANGAN</name>
<reference evidence="1" key="2">
    <citation type="journal article" date="2015" name="Fish Shellfish Immunol.">
        <title>Early steps in the European eel (Anguilla anguilla)-Vibrio vulnificus interaction in the gills: Role of the RtxA13 toxin.</title>
        <authorList>
            <person name="Callol A."/>
            <person name="Pajuelo D."/>
            <person name="Ebbesson L."/>
            <person name="Teles M."/>
            <person name="MacKenzie S."/>
            <person name="Amaro C."/>
        </authorList>
    </citation>
    <scope>NUCLEOTIDE SEQUENCE</scope>
</reference>
<sequence>MPVILHSFCNPCMVPCKKHQGSSKEDPAYLLQEVFQEKTCIAQDLQQRDH</sequence>
<dbReference type="EMBL" id="GBXM01073510">
    <property type="protein sequence ID" value="JAH35067.1"/>
    <property type="molecule type" value="Transcribed_RNA"/>
</dbReference>
<reference evidence="1" key="1">
    <citation type="submission" date="2014-11" db="EMBL/GenBank/DDBJ databases">
        <authorList>
            <person name="Amaro Gonzalez C."/>
        </authorList>
    </citation>
    <scope>NUCLEOTIDE SEQUENCE</scope>
</reference>
<proteinExistence type="predicted"/>
<evidence type="ECO:0000313" key="1">
    <source>
        <dbReference type="EMBL" id="JAH35067.1"/>
    </source>
</evidence>